<dbReference type="OrthoDB" id="47494at2759"/>
<name>A0A9W9CYK0_9PEZI</name>
<comment type="cofactor">
    <cofactor evidence="1">
        <name>FAD</name>
        <dbReference type="ChEBI" id="CHEBI:57692"/>
    </cofactor>
</comment>
<dbReference type="Pfam" id="PF13450">
    <property type="entry name" value="NAD_binding_8"/>
    <property type="match status" value="1"/>
</dbReference>
<evidence type="ECO:0000313" key="7">
    <source>
        <dbReference type="EMBL" id="KAJ4392256.1"/>
    </source>
</evidence>
<sequence length="411" mass="44870">MSNEHQSTGLTAMIIGAGCSGLLLAQALKKSDILCTVFEQDARIDARPRDWDFGIYWAQSPLANVLPSDLLAQVPDAQVDNHVPDDTDYIPIYNGATAARMSTIPAPQTLRLGRRRFVEVIGKGVNIVYGKRLSRIETSTTTPYVTAFFTDGTQHTAHLLIGCEGAHSLTREFLLGAEVAALQPSPVVASVAITRLPVACVEAFLTLHYRSTITIHPEGMFLWLGVHNSRDKQGLEEWEFMFILSWTQESSPIHLTGDQILDDMHRRGDVFAEPFRSLLHSIPAGTKAWHNRLSSWMPVPWDNRGGRVTLAGDAAHAMTFHRGQGLNNAITDAASLQEKLSASKAPITRERLTTAIAAYEAELVPRGQTAVEINNVNTVATHSWSTVLESPIMKFGSRPDAVVGGGRSTGS</sequence>
<dbReference type="GO" id="GO:0004497">
    <property type="term" value="F:monooxygenase activity"/>
    <property type="evidence" value="ECO:0007669"/>
    <property type="project" value="UniProtKB-KW"/>
</dbReference>
<keyword evidence="2" id="KW-0285">Flavoprotein</keyword>
<dbReference type="Proteomes" id="UP001140453">
    <property type="component" value="Unassembled WGS sequence"/>
</dbReference>
<evidence type="ECO:0000256" key="4">
    <source>
        <dbReference type="ARBA" id="ARBA00023002"/>
    </source>
</evidence>
<evidence type="ECO:0000256" key="2">
    <source>
        <dbReference type="ARBA" id="ARBA00022630"/>
    </source>
</evidence>
<dbReference type="AlphaFoldDB" id="A0A9W9CYK0"/>
<dbReference type="InterPro" id="IPR002938">
    <property type="entry name" value="FAD-bd"/>
</dbReference>
<dbReference type="InterPro" id="IPR036188">
    <property type="entry name" value="FAD/NAD-bd_sf"/>
</dbReference>
<evidence type="ECO:0000256" key="3">
    <source>
        <dbReference type="ARBA" id="ARBA00022827"/>
    </source>
</evidence>
<protein>
    <recommendedName>
        <fullName evidence="6">FAD-binding domain-containing protein</fullName>
    </recommendedName>
</protein>
<dbReference type="PRINTS" id="PR00420">
    <property type="entry name" value="RNGMNOXGNASE"/>
</dbReference>
<dbReference type="EMBL" id="JAPEVB010000003">
    <property type="protein sequence ID" value="KAJ4392256.1"/>
    <property type="molecule type" value="Genomic_DNA"/>
</dbReference>
<dbReference type="Pfam" id="PF01494">
    <property type="entry name" value="FAD_binding_3"/>
    <property type="match status" value="1"/>
</dbReference>
<evidence type="ECO:0000313" key="8">
    <source>
        <dbReference type="Proteomes" id="UP001140453"/>
    </source>
</evidence>
<dbReference type="PANTHER" id="PTHR47178:SF3">
    <property type="entry name" value="FAD-BINDING DOMAIN-CONTAINING PROTEIN"/>
    <property type="match status" value="1"/>
</dbReference>
<keyword evidence="8" id="KW-1185">Reference proteome</keyword>
<evidence type="ECO:0000256" key="5">
    <source>
        <dbReference type="ARBA" id="ARBA00023033"/>
    </source>
</evidence>
<reference evidence="7" key="1">
    <citation type="submission" date="2022-10" db="EMBL/GenBank/DDBJ databases">
        <title>Tapping the CABI collections for fungal endophytes: first genome assemblies for Collariella, Neodidymelliopsis, Ascochyta clinopodiicola, Didymella pomorum, Didymosphaeria variabile, Neocosmospora piperis and Neocucurbitaria cava.</title>
        <authorList>
            <person name="Hill R."/>
        </authorList>
    </citation>
    <scope>NUCLEOTIDE SEQUENCE</scope>
    <source>
        <strain evidence="7">IMI 355082</strain>
    </source>
</reference>
<keyword evidence="5" id="KW-0503">Monooxygenase</keyword>
<organism evidence="7 8">
    <name type="scientific">Gnomoniopsis smithogilvyi</name>
    <dbReference type="NCBI Taxonomy" id="1191159"/>
    <lineage>
        <taxon>Eukaryota</taxon>
        <taxon>Fungi</taxon>
        <taxon>Dikarya</taxon>
        <taxon>Ascomycota</taxon>
        <taxon>Pezizomycotina</taxon>
        <taxon>Sordariomycetes</taxon>
        <taxon>Sordariomycetidae</taxon>
        <taxon>Diaporthales</taxon>
        <taxon>Gnomoniaceae</taxon>
        <taxon>Gnomoniopsis</taxon>
    </lineage>
</organism>
<dbReference type="GO" id="GO:0071949">
    <property type="term" value="F:FAD binding"/>
    <property type="evidence" value="ECO:0007669"/>
    <property type="project" value="InterPro"/>
</dbReference>
<gene>
    <name evidence="7" type="ORF">N0V93_005881</name>
</gene>
<dbReference type="PANTHER" id="PTHR47178">
    <property type="entry name" value="MONOOXYGENASE, FAD-BINDING"/>
    <property type="match status" value="1"/>
</dbReference>
<evidence type="ECO:0000256" key="1">
    <source>
        <dbReference type="ARBA" id="ARBA00001974"/>
    </source>
</evidence>
<evidence type="ECO:0000259" key="6">
    <source>
        <dbReference type="Pfam" id="PF01494"/>
    </source>
</evidence>
<comment type="caution">
    <text evidence="7">The sequence shown here is derived from an EMBL/GenBank/DDBJ whole genome shotgun (WGS) entry which is preliminary data.</text>
</comment>
<feature type="domain" description="FAD-binding" evidence="6">
    <location>
        <begin position="144"/>
        <end position="372"/>
    </location>
</feature>
<proteinExistence type="predicted"/>
<dbReference type="SUPFAM" id="SSF51905">
    <property type="entry name" value="FAD/NAD(P)-binding domain"/>
    <property type="match status" value="1"/>
</dbReference>
<keyword evidence="4" id="KW-0560">Oxidoreductase</keyword>
<keyword evidence="3" id="KW-0274">FAD</keyword>
<accession>A0A9W9CYK0</accession>
<dbReference type="Gene3D" id="3.50.50.60">
    <property type="entry name" value="FAD/NAD(P)-binding domain"/>
    <property type="match status" value="1"/>
</dbReference>